<dbReference type="PANTHER" id="PTHR33928">
    <property type="entry name" value="POLYGALACTURONASE QRT3"/>
    <property type="match status" value="1"/>
</dbReference>
<dbReference type="GO" id="GO:0004650">
    <property type="term" value="F:polygalacturonase activity"/>
    <property type="evidence" value="ECO:0007669"/>
    <property type="project" value="InterPro"/>
</dbReference>
<dbReference type="Gene3D" id="2.160.20.10">
    <property type="entry name" value="Single-stranded right-handed beta-helix, Pectin lyase-like"/>
    <property type="match status" value="2"/>
</dbReference>
<name>A0A2D3UR08_9PEZI</name>
<organism evidence="1 2">
    <name type="scientific">Ramularia collo-cygni</name>
    <dbReference type="NCBI Taxonomy" id="112498"/>
    <lineage>
        <taxon>Eukaryota</taxon>
        <taxon>Fungi</taxon>
        <taxon>Dikarya</taxon>
        <taxon>Ascomycota</taxon>
        <taxon>Pezizomycotina</taxon>
        <taxon>Dothideomycetes</taxon>
        <taxon>Dothideomycetidae</taxon>
        <taxon>Mycosphaerellales</taxon>
        <taxon>Mycosphaerellaceae</taxon>
        <taxon>Ramularia</taxon>
    </lineage>
</organism>
<dbReference type="EMBL" id="FJUY01000007">
    <property type="protein sequence ID" value="CZT19452.1"/>
    <property type="molecule type" value="Genomic_DNA"/>
</dbReference>
<keyword evidence="2" id="KW-1185">Reference proteome</keyword>
<evidence type="ECO:0000313" key="2">
    <source>
        <dbReference type="Proteomes" id="UP000225277"/>
    </source>
</evidence>
<dbReference type="OrthoDB" id="1046782at2759"/>
<sequence>MTAHGGITGQGTGSVSIIDSHLNNVPKGITIPATGDLPSIVLDNLEVESSSVVVQDVNGKTIFAGTGGDLYVSSWSMGGAYLDQNGERQYLTGYLSPTPNKPTSLLDGTAKYFTQSKPLYQDVSPVVATDNGVSNGMGGDQTKNINTLLANNIGKVIFFPAGIYLVEGTVFVPMGSKIIGSGFSQIMATGSYFQDKTKPNVMVRVGNKGDEGVVEIQDFLFTVQGPTAGCILMEWNIAQSNQGSAAMWNSHFRVGGAEGTDLQVAQCQGAASGGKCDAATMMMMHITPGATGYFENVWAWVADHDLDNPGNAKAVETQQGIPVNADTNLNIYGGRASSLYNYQIQNASTLFFSHMQTESPYYQPKKSIGDFAYSPNSGGFSNDPTFSDCSQPNCLSAWALRVLSSKIILIYSTGFYSFFNDQQLGCGGQQNCQERLIQTNYVGELFYYNIFTYGATEIISPAGGVPPPIFFNDSNQNGYTSEVAAFLELADLSAQSLGSELGSGGGNGSGVVYINPTIWMEPQASRTVDCIPPCTFVLPPITLATPTTITFPPWTTTLEVGWTTTSAYTTTDSVGPATITTSFFTSIYETTVLTIPPVTTTEIPIWNVENKRNHDYNDIPDE</sequence>
<dbReference type="PANTHER" id="PTHR33928:SF2">
    <property type="entry name" value="PECTATE LYASE SUPERFAMILY PROTEIN DOMAIN-CONTAINING PROTEIN-RELATED"/>
    <property type="match status" value="1"/>
</dbReference>
<protein>
    <recommendedName>
        <fullName evidence="3">Glycoside hydrolase family 55 protein</fullName>
    </recommendedName>
</protein>
<dbReference type="InterPro" id="IPR039279">
    <property type="entry name" value="QRT3-like"/>
</dbReference>
<dbReference type="Proteomes" id="UP000225277">
    <property type="component" value="Unassembled WGS sequence"/>
</dbReference>
<dbReference type="AlphaFoldDB" id="A0A2D3UR08"/>
<dbReference type="InterPro" id="IPR012334">
    <property type="entry name" value="Pectin_lyas_fold"/>
</dbReference>
<dbReference type="STRING" id="112498.A0A2D3UR08"/>
<dbReference type="GeneID" id="35600466"/>
<proteinExistence type="predicted"/>
<accession>A0A2D3UR08</accession>
<gene>
    <name evidence="1" type="ORF">RCC_05303</name>
</gene>
<evidence type="ECO:0008006" key="3">
    <source>
        <dbReference type="Google" id="ProtNLM"/>
    </source>
</evidence>
<reference evidence="1 2" key="1">
    <citation type="submission" date="2016-03" db="EMBL/GenBank/DDBJ databases">
        <authorList>
            <person name="Ploux O."/>
        </authorList>
    </citation>
    <scope>NUCLEOTIDE SEQUENCE [LARGE SCALE GENOMIC DNA]</scope>
    <source>
        <strain evidence="1 2">URUG2</strain>
    </source>
</reference>
<evidence type="ECO:0000313" key="1">
    <source>
        <dbReference type="EMBL" id="CZT19452.1"/>
    </source>
</evidence>
<dbReference type="RefSeq" id="XP_023626342.1">
    <property type="nucleotide sequence ID" value="XM_023770574.1"/>
</dbReference>
<dbReference type="SUPFAM" id="SSF51126">
    <property type="entry name" value="Pectin lyase-like"/>
    <property type="match status" value="1"/>
</dbReference>
<dbReference type="InterPro" id="IPR011050">
    <property type="entry name" value="Pectin_lyase_fold/virulence"/>
</dbReference>